<dbReference type="InterPro" id="IPR051922">
    <property type="entry name" value="Bact_Sporulation_Assoc"/>
</dbReference>
<dbReference type="Pfam" id="PF04122">
    <property type="entry name" value="CW_binding_2"/>
    <property type="match status" value="3"/>
</dbReference>
<evidence type="ECO:0000313" key="3">
    <source>
        <dbReference type="Proteomes" id="UP000240615"/>
    </source>
</evidence>
<dbReference type="PANTHER" id="PTHR30032">
    <property type="entry name" value="N-ACETYLMURAMOYL-L-ALANINE AMIDASE-RELATED"/>
    <property type="match status" value="1"/>
</dbReference>
<proteinExistence type="predicted"/>
<evidence type="ECO:0000256" key="1">
    <source>
        <dbReference type="SAM" id="SignalP"/>
    </source>
</evidence>
<reference evidence="2 3" key="1">
    <citation type="submission" date="2018-01" db="EMBL/GenBank/DDBJ databases">
        <title>Genetic Diversity of Clostridium botulinum in seafood.</title>
        <authorList>
            <person name="Athira V."/>
            <person name="Arun Jyothi P.V."/>
            <person name="Lalitha K.V."/>
            <person name="Joseph T.C."/>
        </authorList>
    </citation>
    <scope>NUCLEOTIDE SEQUENCE [LARGE SCALE GENOMIC DNA]</scope>
    <source>
        <strain evidence="2 3">Mfbjulcb8</strain>
    </source>
</reference>
<gene>
    <name evidence="2" type="ORF">C7M56_04075</name>
</gene>
<dbReference type="PANTHER" id="PTHR30032:SF8">
    <property type="entry name" value="GERMINATION-SPECIFIC N-ACETYLMURAMOYL-L-ALANINE AMIDASE"/>
    <property type="match status" value="1"/>
</dbReference>
<name>A0ABC8CTL5_CLOBO</name>
<evidence type="ECO:0000313" key="2">
    <source>
        <dbReference type="EMBL" id="AVQ37899.1"/>
    </source>
</evidence>
<evidence type="ECO:0008006" key="4">
    <source>
        <dbReference type="Google" id="ProtNLM"/>
    </source>
</evidence>
<sequence>MFTHLRRYKHMNKKSTRALASATVVGLVLATVATGNVQAAPGKVDRLGGSNRYQTAANVATKNWEKSDNVILVSGEGYADALSASLLAQKLDAPVLLTGKDGLDGDTNKAIEKLGAKNVYILGSEGVVSKNVQTSLEKSGKTVKRLAGNNRFQTNVAIANELVKNHGVKADDVLVVNGNKYLADALTAAPVAAKEGKILLLVGEDLSTAKEAKEFIKNNGVKNVTVIGRDVTVSDEMYKDLGATKRVSGGKDRFETNRLVLQAFGLKGSHLYVANGQDDHLVDSLVASAIAGKFNSPVVLVSNNKDIDDKAVEYIKENANEKTDLNVVGSEAILSNDLVEEINNSVNPQLVAAEKAVKAYEDAKITNLEEITAAKTLGADAVKAVEDVKDAAKKEAFQARIAAKDKLVKEAEAKLGVKAESVTAINSRTVKVIFPEGSKIEAKDLKDKKITLKAGEVVLTATYAEGSLDKSTAVFAIDDKKELVDATTYTVSADWANFAKTDMLAKITRPYAKTFESVTTKVASNLDEKGDKKDNAKISLTAKDQYGEDIKLDTTTGSTLDVKGTLNGMPLSKDEIVIGDNKDTVEIKRGLKEGDKLSITVQNKSGEKVIGESTFEYTVGKVEVAVPTSIVGIKAAKEGKEVTEVAALDTLTLTADVRDQFNNPMAGKDVRWVVAEGKELLDGATKEGSNFTSLGNDNAILDAKQTTTLKVVKPGKVVIEAYNKANGAKAVYTFEVGAKKLTNITAPTDFNGTFNNEELKTTSKFSVNEGAGLTADAIKFNVVSKTTGVEASDIQVSAQLRGGDKDNKNDIILVAKTSKPGKFEITPYIGTSFNDEKAVKANTVTLETKLNDIATSVATIGDISAKVGTPVEKEIVIKNKHNEVITAESTGKLDGNYKVFKDGQQVLAQDSVTVEEVRNSKTGKLEKVRFTAKAAGNFVVRISVGDSAAFTEVKVSAEVTKLASINLGTDIYDGVIAGDTENVYRVIDTRDNKGDSILVDKDKLEVTGKGTTLEYVAKDKDGKLGVVDQAKAEAVALVINPKDLTETKDQPNVIKVTSGSTDTKDLVEASINVTVKAARVAKTVEIKAPTTNVALNGNVTITVIPKDQYGKFIAVGADKITVDAGANFNSVESKDITEVKDEKDDSKVVAYQVKLTGKTKGTNNVVVNVKEDEKVLATNKVSMTVDAVGNLVNSVSIDTKDAKGNPIKSLYSTEKLEGTVNLNPIAKDVNGSVVPVASEDLNWTVVSVEGQMTTKDGDKDVVKPATKDDVKVENGTVTAKVGFKGKAVIKVVTANMKEATITLNFDNAAPVAQKGTVKVVGTEKDQVIDANKDREGIQIALDDDKEAKDGEKDGSITVKVTAKDQYDEEFEIKDGIVVLVDDSSVVTKDVKANAITLTAKGVGDAGVNVNYAGDTVKLEVAVNDKAVKAANDATAAVDQATVNAKIASVQASYELAQDTENTDEAKMAGVKSKVQTAIKDNTIVVGVEKDTENAGKFKVTLTKNGKIAVKDNIIVTIAVDTDQAAVDTKLTSVQASYELDAGTQDTPEAKIAGVKSKVQTAIDDATITVDVKEDSNNAGKFKVTLTKNGKTAMKDNIEVTIAS</sequence>
<dbReference type="Proteomes" id="UP000240615">
    <property type="component" value="Chromosome"/>
</dbReference>
<organism evidence="2 3">
    <name type="scientific">Clostridium botulinum</name>
    <dbReference type="NCBI Taxonomy" id="1491"/>
    <lineage>
        <taxon>Bacteria</taxon>
        <taxon>Bacillati</taxon>
        <taxon>Bacillota</taxon>
        <taxon>Clostridia</taxon>
        <taxon>Eubacteriales</taxon>
        <taxon>Clostridiaceae</taxon>
        <taxon>Clostridium</taxon>
    </lineage>
</organism>
<keyword evidence="1" id="KW-0732">Signal</keyword>
<protein>
    <recommendedName>
        <fullName evidence="4">Cell wall-binding repeat-containing protein</fullName>
    </recommendedName>
</protein>
<feature type="chain" id="PRO_5044832438" description="Cell wall-binding repeat-containing protein" evidence="1">
    <location>
        <begin position="40"/>
        <end position="1603"/>
    </location>
</feature>
<dbReference type="Gene3D" id="3.40.50.12090">
    <property type="match status" value="2"/>
</dbReference>
<feature type="signal peptide" evidence="1">
    <location>
        <begin position="1"/>
        <end position="39"/>
    </location>
</feature>
<accession>A0ABC8CTL5</accession>
<dbReference type="InterPro" id="IPR007253">
    <property type="entry name" value="Cell_wall-bd_2"/>
</dbReference>
<dbReference type="EMBL" id="CP027777">
    <property type="protein sequence ID" value="AVQ37899.1"/>
    <property type="molecule type" value="Genomic_DNA"/>
</dbReference>